<reference evidence="1" key="2">
    <citation type="submission" date="2021-04" db="EMBL/GenBank/DDBJ databases">
        <authorList>
            <person name="Gilroy R."/>
        </authorList>
    </citation>
    <scope>NUCLEOTIDE SEQUENCE</scope>
    <source>
        <strain evidence="1">CHK195-9823</strain>
    </source>
</reference>
<proteinExistence type="predicted"/>
<evidence type="ECO:0000313" key="2">
    <source>
        <dbReference type="Proteomes" id="UP000886814"/>
    </source>
</evidence>
<gene>
    <name evidence="1" type="ORF">H9747_09020</name>
</gene>
<dbReference type="InterPro" id="IPR011322">
    <property type="entry name" value="N-reg_PII-like_a/b"/>
</dbReference>
<dbReference type="AlphaFoldDB" id="A0A9D1TFE6"/>
<dbReference type="InterPro" id="IPR015867">
    <property type="entry name" value="N-reg_PII/ATP_PRibTrfase_C"/>
</dbReference>
<comment type="caution">
    <text evidence="1">The sequence shown here is derived from an EMBL/GenBank/DDBJ whole genome shotgun (WGS) entry which is preliminary data.</text>
</comment>
<organism evidence="1 2">
    <name type="scientific">Candidatus Blautia stercorigallinarum</name>
    <dbReference type="NCBI Taxonomy" id="2838501"/>
    <lineage>
        <taxon>Bacteria</taxon>
        <taxon>Bacillati</taxon>
        <taxon>Bacillota</taxon>
        <taxon>Clostridia</taxon>
        <taxon>Lachnospirales</taxon>
        <taxon>Lachnospiraceae</taxon>
        <taxon>Blautia</taxon>
    </lineage>
</organism>
<sequence>MSASQEGKPAALRLMIFIMREEDEKKLEAMLDSMYVPIWYQCRGRGTAPSEIMDIFGLGGTLRLLTVGLLPKTNANELLKKMGEKFSFHQKGKGIALTIPITGLQTPMLQMLKQEYHEDINQNEIKRKIEERIKGDMAEIHEKSKYNVIWVSVTSGYSDQVVDTAREAGAKGGTVMRGRRRNSEHVSQHFGISLQEEQDFVMIIVPKEDKARVMSAICSSCGLHSPAHGVVVSLPVDEVIGLEK</sequence>
<dbReference type="Gene3D" id="3.30.70.120">
    <property type="match status" value="1"/>
</dbReference>
<name>A0A9D1TFE6_9FIRM</name>
<evidence type="ECO:0000313" key="1">
    <source>
        <dbReference type="EMBL" id="HIV39118.1"/>
    </source>
</evidence>
<dbReference type="EMBL" id="DXIQ01000057">
    <property type="protein sequence ID" value="HIV39118.1"/>
    <property type="molecule type" value="Genomic_DNA"/>
</dbReference>
<dbReference type="SUPFAM" id="SSF54913">
    <property type="entry name" value="GlnB-like"/>
    <property type="match status" value="1"/>
</dbReference>
<protein>
    <submittedName>
        <fullName evidence="1">P-II family nitrogen regulator</fullName>
    </submittedName>
</protein>
<reference evidence="1" key="1">
    <citation type="journal article" date="2021" name="PeerJ">
        <title>Extensive microbial diversity within the chicken gut microbiome revealed by metagenomics and culture.</title>
        <authorList>
            <person name="Gilroy R."/>
            <person name="Ravi A."/>
            <person name="Getino M."/>
            <person name="Pursley I."/>
            <person name="Horton D.L."/>
            <person name="Alikhan N.F."/>
            <person name="Baker D."/>
            <person name="Gharbi K."/>
            <person name="Hall N."/>
            <person name="Watson M."/>
            <person name="Adriaenssens E.M."/>
            <person name="Foster-Nyarko E."/>
            <person name="Jarju S."/>
            <person name="Secka A."/>
            <person name="Antonio M."/>
            <person name="Oren A."/>
            <person name="Chaudhuri R.R."/>
            <person name="La Ragione R."/>
            <person name="Hildebrand F."/>
            <person name="Pallen M.J."/>
        </authorList>
    </citation>
    <scope>NUCLEOTIDE SEQUENCE</scope>
    <source>
        <strain evidence="1">CHK195-9823</strain>
    </source>
</reference>
<dbReference type="Proteomes" id="UP000886814">
    <property type="component" value="Unassembled WGS sequence"/>
</dbReference>
<accession>A0A9D1TFE6</accession>